<dbReference type="Ensembl" id="ENSONIT00000053710.1">
    <property type="protein sequence ID" value="ENSONIP00000078768.1"/>
    <property type="gene ID" value="ENSONIG00000030615.1"/>
</dbReference>
<feature type="compositionally biased region" description="Polar residues" evidence="1">
    <location>
        <begin position="252"/>
        <end position="263"/>
    </location>
</feature>
<feature type="region of interest" description="Disordered" evidence="1">
    <location>
        <begin position="320"/>
        <end position="668"/>
    </location>
</feature>
<feature type="compositionally biased region" description="Acidic residues" evidence="1">
    <location>
        <begin position="526"/>
        <end position="540"/>
    </location>
</feature>
<dbReference type="OMA" id="MEAHTTS"/>
<organism evidence="3 4">
    <name type="scientific">Oreochromis niloticus</name>
    <name type="common">Nile tilapia</name>
    <name type="synonym">Tilapia nilotica</name>
    <dbReference type="NCBI Taxonomy" id="8128"/>
    <lineage>
        <taxon>Eukaryota</taxon>
        <taxon>Metazoa</taxon>
        <taxon>Chordata</taxon>
        <taxon>Craniata</taxon>
        <taxon>Vertebrata</taxon>
        <taxon>Euteleostomi</taxon>
        <taxon>Actinopterygii</taxon>
        <taxon>Neopterygii</taxon>
        <taxon>Teleostei</taxon>
        <taxon>Neoteleostei</taxon>
        <taxon>Acanthomorphata</taxon>
        <taxon>Ovalentaria</taxon>
        <taxon>Cichlomorphae</taxon>
        <taxon>Cichliformes</taxon>
        <taxon>Cichlidae</taxon>
        <taxon>African cichlids</taxon>
        <taxon>Pseudocrenilabrinae</taxon>
        <taxon>Oreochromini</taxon>
        <taxon>Oreochromis</taxon>
    </lineage>
</organism>
<reference evidence="3" key="2">
    <citation type="submission" date="2025-09" db="UniProtKB">
        <authorList>
            <consortium name="Ensembl"/>
        </authorList>
    </citation>
    <scope>IDENTIFICATION</scope>
</reference>
<feature type="domain" description="DUF4592" evidence="2">
    <location>
        <begin position="122"/>
        <end position="246"/>
    </location>
</feature>
<dbReference type="PANTHER" id="PTHR47743:SF1">
    <property type="entry name" value="CRACD-LIKE PROTEIN"/>
    <property type="match status" value="1"/>
</dbReference>
<dbReference type="KEGG" id="onl:100690590"/>
<feature type="compositionally biased region" description="Basic and acidic residues" evidence="1">
    <location>
        <begin position="587"/>
        <end position="599"/>
    </location>
</feature>
<dbReference type="PANTHER" id="PTHR47743">
    <property type="entry name" value="KIAA1210 / KIAA1211 FAMILY MEMBER"/>
    <property type="match status" value="1"/>
</dbReference>
<reference evidence="3" key="1">
    <citation type="submission" date="2025-08" db="UniProtKB">
        <authorList>
            <consortium name="Ensembl"/>
        </authorList>
    </citation>
    <scope>IDENTIFICATION</scope>
</reference>
<feature type="compositionally biased region" description="Low complexity" evidence="1">
    <location>
        <begin position="702"/>
        <end position="713"/>
    </location>
</feature>
<feature type="compositionally biased region" description="Polar residues" evidence="1">
    <location>
        <begin position="632"/>
        <end position="645"/>
    </location>
</feature>
<sequence>MNRIRPMESFSGDTEESTEDVAGRKRSKIKDLKTRLFGRSKRAGGEGNAKLSQSASDITAGKDLGSEEDLVCAQGIMGSRALSHDSIFLDDLVMTDPEPTRVLSQENVHGKIKALQMKLQQQKMHLGPPPMVLPVRRPADLSSQESLPHSPPHDSGEDNESQETLTKAISQPTSRTLSPIPKPAPVKSLPSTPSHAFPLSIPSVSPSAAEVPSDFSKPARFTSRLDTSAARHRMSIKPKNQRAGTKMKAAATVSQSHLDTVNNIDRPEPVKELKHLGAQEEVTVKTKEEEEKEGEEEEKVGVPVVHQRLPSKCAEVAQVTSEAVPKPSSQSFSKQDHALPETIASQVPRAKPRRRVGSASGERPHSSFIESGLKEQRQEDIEKRLMPHDDNASGMAFRSSSASQEVQGDGETTRGIKRYAQGSGSFHFSVTASRNRDGERPRSGSFLGVLERAEARNRITREMEEKNKEEEELKEPRERPFALGRFRQEGAQPKTSAVPWDRSDSFKKVESVTASKDAPADTGAAEAEEIESSQEEVEEAVEAKEPQEEQGKTAFGVKLRSTSHSLRFRLDTSSNRHSKSALGEDQGDQKYQEISEKKLQANTSWTPSSSGELRPADQTPSGFSHPVKHNAPFTSETSDVQTTPANPKETEATPREPQPAPQRASSEVSWMALAMEKTKSLQQLFISRFPREFAGNLQANMQSAARPQAQAQPTNPTETFTQVRTQTVQAAKQPSAETNQSGSQAQTVKTSPVFLQQRASPASSNASRDPQMSKHTSEDQTNTTKFASHSVVTTNPWTTHSPLRSPSQTDTSFQFAQGSATQSLAQSYLSSGQQQSSWSNRGLQSAQQLKPTPSAQTSAPAASSAVGSASAFASGRGEREASEQKEAPPLTSRRAFWSGSVSEKAAFLERRGEWTTPPGPKGVELKKTHTDMQGSGESPTLAKTAPLIKDTDERQAVNLAELSPTKVADRSREDRWSRKNAASSSSPSSSPTLPSVLQSMSDSGQPSWMELAKRKSMAWSDKTMD</sequence>
<evidence type="ECO:0000256" key="1">
    <source>
        <dbReference type="SAM" id="MobiDB-lite"/>
    </source>
</evidence>
<feature type="compositionally biased region" description="Polar residues" evidence="1">
    <location>
        <begin position="560"/>
        <end position="575"/>
    </location>
</feature>
<dbReference type="InParanoid" id="A0A669F6Y4"/>
<feature type="compositionally biased region" description="Basic and acidic residues" evidence="1">
    <location>
        <begin position="372"/>
        <end position="391"/>
    </location>
</feature>
<dbReference type="Proteomes" id="UP000005207">
    <property type="component" value="Unplaced"/>
</dbReference>
<dbReference type="CTD" id="101883152"/>
<gene>
    <name evidence="3" type="primary">cracdl</name>
</gene>
<feature type="compositionally biased region" description="Polar residues" evidence="1">
    <location>
        <begin position="600"/>
        <end position="611"/>
    </location>
</feature>
<feature type="compositionally biased region" description="Low complexity" evidence="1">
    <location>
        <begin position="200"/>
        <end position="213"/>
    </location>
</feature>
<keyword evidence="4" id="KW-1185">Reference proteome</keyword>
<proteinExistence type="predicted"/>
<dbReference type="AlphaFoldDB" id="A0A669F6Y4"/>
<feature type="compositionally biased region" description="Basic and acidic residues" evidence="1">
    <location>
        <begin position="265"/>
        <end position="289"/>
    </location>
</feature>
<feature type="compositionally biased region" description="Low complexity" evidence="1">
    <location>
        <begin position="983"/>
        <end position="995"/>
    </location>
</feature>
<feature type="compositionally biased region" description="Basic and acidic residues" evidence="1">
    <location>
        <begin position="541"/>
        <end position="551"/>
    </location>
</feature>
<feature type="compositionally biased region" description="Basic residues" evidence="1">
    <location>
        <begin position="230"/>
        <end position="240"/>
    </location>
</feature>
<dbReference type="InterPro" id="IPR026713">
    <property type="entry name" value="CRACD-like"/>
</dbReference>
<feature type="compositionally biased region" description="Polar residues" evidence="1">
    <location>
        <begin position="840"/>
        <end position="850"/>
    </location>
</feature>
<feature type="compositionally biased region" description="Polar residues" evidence="1">
    <location>
        <begin position="162"/>
        <end position="177"/>
    </location>
</feature>
<feature type="compositionally biased region" description="Low complexity" evidence="1">
    <location>
        <begin position="851"/>
        <end position="874"/>
    </location>
</feature>
<feature type="compositionally biased region" description="Polar residues" evidence="1">
    <location>
        <begin position="996"/>
        <end position="1006"/>
    </location>
</feature>
<dbReference type="OrthoDB" id="9944945at2759"/>
<feature type="compositionally biased region" description="Basic and acidic residues" evidence="1">
    <location>
        <begin position="876"/>
        <end position="886"/>
    </location>
</feature>
<feature type="compositionally biased region" description="Basic and acidic residues" evidence="1">
    <location>
        <begin position="967"/>
        <end position="977"/>
    </location>
</feature>
<feature type="compositionally biased region" description="Polar residues" evidence="1">
    <location>
        <begin position="779"/>
        <end position="821"/>
    </location>
</feature>
<feature type="compositionally biased region" description="Polar residues" evidence="1">
    <location>
        <begin position="714"/>
        <end position="770"/>
    </location>
</feature>
<feature type="region of interest" description="Disordered" evidence="1">
    <location>
        <begin position="114"/>
        <end position="304"/>
    </location>
</feature>
<dbReference type="GeneTree" id="ENSGT00940000163031"/>
<feature type="compositionally biased region" description="Basic and acidic residues" evidence="1">
    <location>
        <begin position="451"/>
        <end position="480"/>
    </location>
</feature>
<dbReference type="GeneID" id="100690590"/>
<feature type="region of interest" description="Disordered" evidence="1">
    <location>
        <begin position="698"/>
        <end position="1025"/>
    </location>
</feature>
<evidence type="ECO:0000259" key="2">
    <source>
        <dbReference type="Pfam" id="PF15262"/>
    </source>
</evidence>
<feature type="compositionally biased region" description="Polar residues" evidence="1">
    <location>
        <begin position="422"/>
        <end position="433"/>
    </location>
</feature>
<evidence type="ECO:0000313" key="4">
    <source>
        <dbReference type="Proteomes" id="UP000005207"/>
    </source>
</evidence>
<feature type="compositionally biased region" description="Basic and acidic residues" evidence="1">
    <location>
        <begin position="501"/>
        <end position="510"/>
    </location>
</feature>
<feature type="compositionally biased region" description="Low complexity" evidence="1">
    <location>
        <begin position="822"/>
        <end position="839"/>
    </location>
</feature>
<evidence type="ECO:0000313" key="3">
    <source>
        <dbReference type="Ensembl" id="ENSONIP00000078768.1"/>
    </source>
</evidence>
<dbReference type="Pfam" id="PF15262">
    <property type="entry name" value="DUF4592"/>
    <property type="match status" value="1"/>
</dbReference>
<dbReference type="InterPro" id="IPR028030">
    <property type="entry name" value="DUF4592"/>
</dbReference>
<feature type="region of interest" description="Disordered" evidence="1">
    <location>
        <begin position="1"/>
        <end position="63"/>
    </location>
</feature>
<accession>A0A669F6Y4</accession>
<feature type="compositionally biased region" description="Low complexity" evidence="1">
    <location>
        <begin position="115"/>
        <end position="124"/>
    </location>
</feature>
<name>A0A669F6Y4_ORENI</name>
<protein>
    <recommendedName>
        <fullName evidence="2">DUF4592 domain-containing protein</fullName>
    </recommendedName>
</protein>